<dbReference type="AlphaFoldDB" id="A0AAD9NF14"/>
<reference evidence="5" key="1">
    <citation type="journal article" date="2023" name="Mol. Biol. Evol.">
        <title>Third-Generation Sequencing Reveals the Adaptive Role of the Epigenome in Three Deep-Sea Polychaetes.</title>
        <authorList>
            <person name="Perez M."/>
            <person name="Aroh O."/>
            <person name="Sun Y."/>
            <person name="Lan Y."/>
            <person name="Juniper S.K."/>
            <person name="Young C.R."/>
            <person name="Angers B."/>
            <person name="Qian P.Y."/>
        </authorList>
    </citation>
    <scope>NUCLEOTIDE SEQUENCE</scope>
    <source>
        <strain evidence="5">P08H-3</strain>
    </source>
</reference>
<dbReference type="Gene3D" id="1.10.3210.10">
    <property type="entry name" value="Hypothetical protein af1432"/>
    <property type="match status" value="2"/>
</dbReference>
<dbReference type="EMBL" id="JAODUP010000023">
    <property type="protein sequence ID" value="KAK2167872.1"/>
    <property type="molecule type" value="Genomic_DNA"/>
</dbReference>
<dbReference type="InterPro" id="IPR039356">
    <property type="entry name" value="YfbR/HDDC2"/>
</dbReference>
<dbReference type="SUPFAM" id="SSF109604">
    <property type="entry name" value="HD-domain/PDEase-like"/>
    <property type="match status" value="1"/>
</dbReference>
<dbReference type="InterPro" id="IPR006674">
    <property type="entry name" value="HD_domain"/>
</dbReference>
<dbReference type="PANTHER" id="PTHR11845:SF13">
    <property type="entry name" value="5'-DEOXYNUCLEOTIDASE HDDC2"/>
    <property type="match status" value="1"/>
</dbReference>
<sequence>MNIILSLATLSLVFQKKNLGIAAVQPAIDCVYRSTKRAGWVKRGIEGGESVADHMYRMASLAFLIGQDKDINKDRCIKLALVHDMAESIVGDITPDDGISKKDKQYQEENAMDHIATLVDKETGEELKSLWLAFEYEKSKNEPNKLQEFFDSTKGKFQHPLVQGWVEELCQWREKTENVQKSDD</sequence>
<gene>
    <name evidence="5" type="ORF">LSH36_23g10027</name>
</gene>
<dbReference type="GO" id="GO:0046872">
    <property type="term" value="F:metal ion binding"/>
    <property type="evidence" value="ECO:0007669"/>
    <property type="project" value="UniProtKB-KW"/>
</dbReference>
<evidence type="ECO:0000256" key="3">
    <source>
        <dbReference type="SAM" id="SignalP"/>
    </source>
</evidence>
<accession>A0AAD9NF14</accession>
<dbReference type="PANTHER" id="PTHR11845">
    <property type="entry name" value="5'-DEOXYNUCLEOTIDASE HDDC2"/>
    <property type="match status" value="1"/>
</dbReference>
<evidence type="ECO:0000256" key="1">
    <source>
        <dbReference type="ARBA" id="ARBA00022723"/>
    </source>
</evidence>
<proteinExistence type="predicted"/>
<dbReference type="Proteomes" id="UP001208570">
    <property type="component" value="Unassembled WGS sequence"/>
</dbReference>
<keyword evidence="3" id="KW-0732">Signal</keyword>
<keyword evidence="1" id="KW-0479">Metal-binding</keyword>
<name>A0AAD9NF14_9ANNE</name>
<evidence type="ECO:0000313" key="6">
    <source>
        <dbReference type="Proteomes" id="UP001208570"/>
    </source>
</evidence>
<dbReference type="Pfam" id="PF13023">
    <property type="entry name" value="HD_3"/>
    <property type="match status" value="1"/>
</dbReference>
<keyword evidence="2" id="KW-0378">Hydrolase</keyword>
<evidence type="ECO:0000256" key="2">
    <source>
        <dbReference type="ARBA" id="ARBA00022801"/>
    </source>
</evidence>
<protein>
    <recommendedName>
        <fullName evidence="4">HD domain-containing protein</fullName>
    </recommendedName>
</protein>
<evidence type="ECO:0000259" key="4">
    <source>
        <dbReference type="Pfam" id="PF13023"/>
    </source>
</evidence>
<feature type="signal peptide" evidence="3">
    <location>
        <begin position="1"/>
        <end position="15"/>
    </location>
</feature>
<dbReference type="GO" id="GO:0005737">
    <property type="term" value="C:cytoplasm"/>
    <property type="evidence" value="ECO:0007669"/>
    <property type="project" value="TreeGrafter"/>
</dbReference>
<evidence type="ECO:0000313" key="5">
    <source>
        <dbReference type="EMBL" id="KAK2167872.1"/>
    </source>
</evidence>
<feature type="domain" description="HD" evidence="4">
    <location>
        <begin position="33"/>
        <end position="159"/>
    </location>
</feature>
<feature type="chain" id="PRO_5042287715" description="HD domain-containing protein" evidence="3">
    <location>
        <begin position="16"/>
        <end position="184"/>
    </location>
</feature>
<comment type="caution">
    <text evidence="5">The sequence shown here is derived from an EMBL/GenBank/DDBJ whole genome shotgun (WGS) entry which is preliminary data.</text>
</comment>
<keyword evidence="6" id="KW-1185">Reference proteome</keyword>
<organism evidence="5 6">
    <name type="scientific">Paralvinella palmiformis</name>
    <dbReference type="NCBI Taxonomy" id="53620"/>
    <lineage>
        <taxon>Eukaryota</taxon>
        <taxon>Metazoa</taxon>
        <taxon>Spiralia</taxon>
        <taxon>Lophotrochozoa</taxon>
        <taxon>Annelida</taxon>
        <taxon>Polychaeta</taxon>
        <taxon>Sedentaria</taxon>
        <taxon>Canalipalpata</taxon>
        <taxon>Terebellida</taxon>
        <taxon>Terebelliformia</taxon>
        <taxon>Alvinellidae</taxon>
        <taxon>Paralvinella</taxon>
    </lineage>
</organism>
<dbReference type="GO" id="GO:0002953">
    <property type="term" value="F:5'-deoxynucleotidase activity"/>
    <property type="evidence" value="ECO:0007669"/>
    <property type="project" value="InterPro"/>
</dbReference>